<reference evidence="3" key="1">
    <citation type="submission" date="2022-12" db="EMBL/GenBank/DDBJ databases">
        <title>Genome sequence of SJ11.</title>
        <authorList>
            <person name="Woo H."/>
        </authorList>
    </citation>
    <scope>NUCLEOTIDE SEQUENCE</scope>
    <source>
        <strain evidence="3">SJ11</strain>
    </source>
</reference>
<evidence type="ECO:0000313" key="3">
    <source>
        <dbReference type="EMBL" id="MCZ4225615.1"/>
    </source>
</evidence>
<name>A0ABT4L364_9SPHI</name>
<dbReference type="RefSeq" id="WP_269417245.1">
    <property type="nucleotide sequence ID" value="NZ_JAPWGL010000008.1"/>
</dbReference>
<dbReference type="Pfam" id="PF18175">
    <property type="entry name" value="HU-CCDC81_bac_2"/>
    <property type="match status" value="1"/>
</dbReference>
<dbReference type="Gene3D" id="3.30.70.1070">
    <property type="entry name" value="Sporulation related repeat"/>
    <property type="match status" value="1"/>
</dbReference>
<keyword evidence="1" id="KW-0812">Transmembrane</keyword>
<dbReference type="InterPro" id="IPR036680">
    <property type="entry name" value="SPOR-like_sf"/>
</dbReference>
<protein>
    <recommendedName>
        <fullName evidence="2">SPOR domain-containing protein</fullName>
    </recommendedName>
</protein>
<dbReference type="InterPro" id="IPR041268">
    <property type="entry name" value="HU-CCDC81_bac_2"/>
</dbReference>
<accession>A0ABT4L364</accession>
<feature type="transmembrane region" description="Helical" evidence="1">
    <location>
        <begin position="406"/>
        <end position="427"/>
    </location>
</feature>
<dbReference type="EMBL" id="JAPWGL010000008">
    <property type="protein sequence ID" value="MCZ4225615.1"/>
    <property type="molecule type" value="Genomic_DNA"/>
</dbReference>
<keyword evidence="1" id="KW-0472">Membrane</keyword>
<keyword evidence="4" id="KW-1185">Reference proteome</keyword>
<organism evidence="3 4">
    <name type="scientific">Pedobacter rhodius</name>
    <dbReference type="NCBI Taxonomy" id="3004098"/>
    <lineage>
        <taxon>Bacteria</taxon>
        <taxon>Pseudomonadati</taxon>
        <taxon>Bacteroidota</taxon>
        <taxon>Sphingobacteriia</taxon>
        <taxon>Sphingobacteriales</taxon>
        <taxon>Sphingobacteriaceae</taxon>
        <taxon>Pedobacter</taxon>
    </lineage>
</organism>
<dbReference type="Proteomes" id="UP001144341">
    <property type="component" value="Unassembled WGS sequence"/>
</dbReference>
<gene>
    <name evidence="3" type="ORF">O0931_20035</name>
</gene>
<keyword evidence="1" id="KW-1133">Transmembrane helix</keyword>
<sequence length="578" mass="64873">MDTLLYLSEILQQRTSVGVTGLGTFFKKKFAGRYDKEKQSFLPPGYRLQFTSEVKDEELLQNFIAEKENVSKEIAGYHISEFVEETTRKLEIEHEAELENIGRLFFTEHEGLSFEPSKNINYGSEFYGLPVVAETEPAAEVEKKEDILEKDANIQETEEDVYDEITEGPYAAVPFENKSYKAPVIENVELDEVKDDLKNTLKHSENLTGEIVEAPDFIKEQHEEHPNRFGHTPESEVEDIATDQPTIVNPASADVQNEAGAVENIAETEEETPVKTEETEVPDSILAQHEEHPDRFGHTPESEAENLVAAQQVGENTPEPETTDTVNEVEVPPSVVAPHTEYTSRFSLRSETEAPKTYINLEDEAKSETTIIEAPEFIKEQHAEHPNRFGHDPMIYEEEVPQGMSAWLKVTIIILILIIITAITYLIKPELFTGQTESIKNTKSVIDSPKVTVDAVKARQDSIIKTDSILKANQVQQKTDTPKTKISALPKTTAPDTKSGNTTYEVIGASFRTTKAAEKFIQQMKGYGVTARIVPIEGPFKKVSLASFKTEKEALNARPLLSKKVRIKELDIKQINTP</sequence>
<dbReference type="SUPFAM" id="SSF110997">
    <property type="entry name" value="Sporulation related repeat"/>
    <property type="match status" value="1"/>
</dbReference>
<proteinExistence type="predicted"/>
<evidence type="ECO:0000256" key="1">
    <source>
        <dbReference type="SAM" id="Phobius"/>
    </source>
</evidence>
<feature type="domain" description="SPOR" evidence="2">
    <location>
        <begin position="498"/>
        <end position="574"/>
    </location>
</feature>
<comment type="caution">
    <text evidence="3">The sequence shown here is derived from an EMBL/GenBank/DDBJ whole genome shotgun (WGS) entry which is preliminary data.</text>
</comment>
<dbReference type="InterPro" id="IPR007730">
    <property type="entry name" value="SPOR-like_dom"/>
</dbReference>
<evidence type="ECO:0000259" key="2">
    <source>
        <dbReference type="PROSITE" id="PS51724"/>
    </source>
</evidence>
<dbReference type="PROSITE" id="PS51724">
    <property type="entry name" value="SPOR"/>
    <property type="match status" value="1"/>
</dbReference>
<evidence type="ECO:0000313" key="4">
    <source>
        <dbReference type="Proteomes" id="UP001144341"/>
    </source>
</evidence>